<organism evidence="2 3">
    <name type="scientific">Volvox africanus</name>
    <dbReference type="NCBI Taxonomy" id="51714"/>
    <lineage>
        <taxon>Eukaryota</taxon>
        <taxon>Viridiplantae</taxon>
        <taxon>Chlorophyta</taxon>
        <taxon>core chlorophytes</taxon>
        <taxon>Chlorophyceae</taxon>
        <taxon>CS clade</taxon>
        <taxon>Chlamydomonadales</taxon>
        <taxon>Volvocaceae</taxon>
        <taxon>Volvox</taxon>
    </lineage>
</organism>
<keyword evidence="3" id="KW-1185">Reference proteome</keyword>
<feature type="region of interest" description="Disordered" evidence="1">
    <location>
        <begin position="200"/>
        <end position="219"/>
    </location>
</feature>
<name>A0A8J4AVL3_9CHLO</name>
<dbReference type="Proteomes" id="UP000747399">
    <property type="component" value="Unassembled WGS sequence"/>
</dbReference>
<reference evidence="2" key="1">
    <citation type="journal article" date="2021" name="Proc. Natl. Acad. Sci. U.S.A.">
        <title>Three genomes in the algal genus Volvox reveal the fate of a haploid sex-determining region after a transition to homothallism.</title>
        <authorList>
            <person name="Yamamoto K."/>
            <person name="Hamaji T."/>
            <person name="Kawai-Toyooka H."/>
            <person name="Matsuzaki R."/>
            <person name="Takahashi F."/>
            <person name="Nishimura Y."/>
            <person name="Kawachi M."/>
            <person name="Noguchi H."/>
            <person name="Minakuchi Y."/>
            <person name="Umen J.G."/>
            <person name="Toyoda A."/>
            <person name="Nozaki H."/>
        </authorList>
    </citation>
    <scope>NUCLEOTIDE SEQUENCE</scope>
    <source>
        <strain evidence="2">NIES-3780</strain>
    </source>
</reference>
<accession>A0A8J4AVL3</accession>
<evidence type="ECO:0000256" key="1">
    <source>
        <dbReference type="SAM" id="MobiDB-lite"/>
    </source>
</evidence>
<evidence type="ECO:0000313" key="2">
    <source>
        <dbReference type="EMBL" id="GIL47210.1"/>
    </source>
</evidence>
<sequence>MRPSEGGQGSPEQQTVLQQAVAQQAALEQAQQQAVMDAVLKGASLVGLSLPDPMDLASADVAAQAIALETVAGVAHSANSLTAATTTLVSAEAAMDPRAALGPAVESATETDLAAGASHMDPVVDPVVDPPLAATVPDDLRVKDIPMESVSSPLAAAQSLKSIAEYEACPLATDAAMGSGMVIPVAQLPCAPMDMDTDRTPMAAATSPGIAAPEPRPLL</sequence>
<dbReference type="EMBL" id="BNCO01000004">
    <property type="protein sequence ID" value="GIL47210.1"/>
    <property type="molecule type" value="Genomic_DNA"/>
</dbReference>
<comment type="caution">
    <text evidence="2">The sequence shown here is derived from an EMBL/GenBank/DDBJ whole genome shotgun (WGS) entry which is preliminary data.</text>
</comment>
<dbReference type="AlphaFoldDB" id="A0A8J4AVL3"/>
<protein>
    <submittedName>
        <fullName evidence="2">Uncharacterized protein</fullName>
    </submittedName>
</protein>
<evidence type="ECO:0000313" key="3">
    <source>
        <dbReference type="Proteomes" id="UP000747399"/>
    </source>
</evidence>
<proteinExistence type="predicted"/>
<gene>
    <name evidence="2" type="ORF">Vafri_4081</name>
</gene>